<organism evidence="2 3">
    <name type="scientific">Candidatus Woesebacteria bacterium RIFCSPLOWO2_01_FULL_39_10</name>
    <dbReference type="NCBI Taxonomy" id="1802516"/>
    <lineage>
        <taxon>Bacteria</taxon>
        <taxon>Candidatus Woeseibacteriota</taxon>
    </lineage>
</organism>
<sequence length="142" mass="15550">MTGESDRLFGGEKSFNKQREGPAEIQLDLGVGELQIIGGEGGGYVSVDLGNGVTLHDRRTTTLSAVKNNPAEALEEINKPAYLTHYRPIKGGGALIVLDPLRSSQIDQSPYLKLGSGQRPDGWRQTWGKKGCPYWIARTRNR</sequence>
<dbReference type="AlphaFoldDB" id="A0A1F8B453"/>
<gene>
    <name evidence="2" type="ORF">A3A75_00220</name>
</gene>
<name>A0A1F8B453_9BACT</name>
<dbReference type="EMBL" id="MGHC01000030">
    <property type="protein sequence ID" value="OGM58802.1"/>
    <property type="molecule type" value="Genomic_DNA"/>
</dbReference>
<comment type="caution">
    <text evidence="2">The sequence shown here is derived from an EMBL/GenBank/DDBJ whole genome shotgun (WGS) entry which is preliminary data.</text>
</comment>
<protein>
    <submittedName>
        <fullName evidence="2">Uncharacterized protein</fullName>
    </submittedName>
</protein>
<evidence type="ECO:0000256" key="1">
    <source>
        <dbReference type="SAM" id="MobiDB-lite"/>
    </source>
</evidence>
<evidence type="ECO:0000313" key="2">
    <source>
        <dbReference type="EMBL" id="OGM58802.1"/>
    </source>
</evidence>
<proteinExistence type="predicted"/>
<reference evidence="2 3" key="1">
    <citation type="journal article" date="2016" name="Nat. Commun.">
        <title>Thousands of microbial genomes shed light on interconnected biogeochemical processes in an aquifer system.</title>
        <authorList>
            <person name="Anantharaman K."/>
            <person name="Brown C.T."/>
            <person name="Hug L.A."/>
            <person name="Sharon I."/>
            <person name="Castelle C.J."/>
            <person name="Probst A.J."/>
            <person name="Thomas B.C."/>
            <person name="Singh A."/>
            <person name="Wilkins M.J."/>
            <person name="Karaoz U."/>
            <person name="Brodie E.L."/>
            <person name="Williams K.H."/>
            <person name="Hubbard S.S."/>
            <person name="Banfield J.F."/>
        </authorList>
    </citation>
    <scope>NUCLEOTIDE SEQUENCE [LARGE SCALE GENOMIC DNA]</scope>
</reference>
<feature type="region of interest" description="Disordered" evidence="1">
    <location>
        <begin position="1"/>
        <end position="21"/>
    </location>
</feature>
<accession>A0A1F8B453</accession>
<dbReference type="Proteomes" id="UP000179018">
    <property type="component" value="Unassembled WGS sequence"/>
</dbReference>
<evidence type="ECO:0000313" key="3">
    <source>
        <dbReference type="Proteomes" id="UP000179018"/>
    </source>
</evidence>